<evidence type="ECO:0000313" key="1">
    <source>
        <dbReference type="EMBL" id="CAB4289948.1"/>
    </source>
</evidence>
<dbReference type="AlphaFoldDB" id="A0A6J5VVS4"/>
<name>A0A6J5VVS4_PRUAR</name>
<reference evidence="1 2" key="1">
    <citation type="submission" date="2020-05" db="EMBL/GenBank/DDBJ databases">
        <authorList>
            <person name="Campoy J."/>
            <person name="Schneeberger K."/>
            <person name="Spophaly S."/>
        </authorList>
    </citation>
    <scope>NUCLEOTIDE SEQUENCE [LARGE SCALE GENOMIC DNA]</scope>
    <source>
        <strain evidence="1">PruArmRojPasFocal</strain>
    </source>
</reference>
<organism evidence="1 2">
    <name type="scientific">Prunus armeniaca</name>
    <name type="common">Apricot</name>
    <name type="synonym">Armeniaca vulgaris</name>
    <dbReference type="NCBI Taxonomy" id="36596"/>
    <lineage>
        <taxon>Eukaryota</taxon>
        <taxon>Viridiplantae</taxon>
        <taxon>Streptophyta</taxon>
        <taxon>Embryophyta</taxon>
        <taxon>Tracheophyta</taxon>
        <taxon>Spermatophyta</taxon>
        <taxon>Magnoliopsida</taxon>
        <taxon>eudicotyledons</taxon>
        <taxon>Gunneridae</taxon>
        <taxon>Pentapetalae</taxon>
        <taxon>rosids</taxon>
        <taxon>fabids</taxon>
        <taxon>Rosales</taxon>
        <taxon>Rosaceae</taxon>
        <taxon>Amygdaloideae</taxon>
        <taxon>Amygdaleae</taxon>
        <taxon>Prunus</taxon>
    </lineage>
</organism>
<accession>A0A6J5VVS4</accession>
<gene>
    <name evidence="1" type="ORF">CURHAP_LOCUS49701</name>
</gene>
<dbReference type="EMBL" id="CAEKDK010000008">
    <property type="protein sequence ID" value="CAB4289948.1"/>
    <property type="molecule type" value="Genomic_DNA"/>
</dbReference>
<sequence length="292" mass="31792">MWDFVQVVAVVTRVMESGFGNLGASAVGSFGRCLAPRKSVFLRHGRRHVPCELRLCGSSSRKTMTPTIRQGGLVIWGCDLEIKGPRLLELINFQGLGPRWVSVGLADRLGLGNEAKRKGLGSTLDKEAGPMVYLMELGPVGLRLQGGLESGLQSFGRELTLELGIQCFDKGFEEFWGWALGGWGYKSWEKTNCGKRKVPGSLVRQLPTLHEHILKEFGNSLLAERNLSDLGLFWHGRLGATTLVSLDLDPYGPCRSARWLGSCVSELGYCLVSVTAAVGSVLKEESKGLSSP</sequence>
<evidence type="ECO:0000313" key="2">
    <source>
        <dbReference type="Proteomes" id="UP000507222"/>
    </source>
</evidence>
<dbReference type="Proteomes" id="UP000507222">
    <property type="component" value="Unassembled WGS sequence"/>
</dbReference>
<protein>
    <submittedName>
        <fullName evidence="1">Uncharacterized protein</fullName>
    </submittedName>
</protein>
<proteinExistence type="predicted"/>